<dbReference type="OrthoDB" id="38765at2759"/>
<feature type="DNA-binding region" description="HMG box" evidence="1">
    <location>
        <begin position="1"/>
        <end position="61"/>
    </location>
</feature>
<keyword evidence="1" id="KW-0238">DNA-binding</keyword>
<dbReference type="EMBL" id="FN668639">
    <property type="protein sequence ID" value="CBK20681.2"/>
    <property type="molecule type" value="Genomic_DNA"/>
</dbReference>
<accession>D8LYM6</accession>
<evidence type="ECO:0000256" key="1">
    <source>
        <dbReference type="PROSITE-ProRule" id="PRU00267"/>
    </source>
</evidence>
<evidence type="ECO:0000259" key="2">
    <source>
        <dbReference type="PROSITE" id="PS50118"/>
    </source>
</evidence>
<evidence type="ECO:0000313" key="3">
    <source>
        <dbReference type="EMBL" id="CBK20681.2"/>
    </source>
</evidence>
<dbReference type="GO" id="GO:0005634">
    <property type="term" value="C:nucleus"/>
    <property type="evidence" value="ECO:0007669"/>
    <property type="project" value="UniProtKB-UniRule"/>
</dbReference>
<dbReference type="PROSITE" id="PS50118">
    <property type="entry name" value="HMG_BOX_2"/>
    <property type="match status" value="1"/>
</dbReference>
<dbReference type="InterPro" id="IPR036910">
    <property type="entry name" value="HMG_box_dom_sf"/>
</dbReference>
<organism evidence="3">
    <name type="scientific">Blastocystis hominis</name>
    <dbReference type="NCBI Taxonomy" id="12968"/>
    <lineage>
        <taxon>Eukaryota</taxon>
        <taxon>Sar</taxon>
        <taxon>Stramenopiles</taxon>
        <taxon>Bigyra</taxon>
        <taxon>Opalozoa</taxon>
        <taxon>Opalinata</taxon>
        <taxon>Blastocystidae</taxon>
        <taxon>Blastocystis</taxon>
    </lineage>
</organism>
<dbReference type="Pfam" id="PF00505">
    <property type="entry name" value="HMG_box"/>
    <property type="match status" value="1"/>
</dbReference>
<reference evidence="3" key="1">
    <citation type="submission" date="2010-02" db="EMBL/GenBank/DDBJ databases">
        <title>Sequencing and annotation of the Blastocystis hominis genome.</title>
        <authorList>
            <person name="Wincker P."/>
        </authorList>
    </citation>
    <scope>NUCLEOTIDE SEQUENCE</scope>
    <source>
        <strain evidence="3">Singapore isolate B</strain>
    </source>
</reference>
<dbReference type="InParanoid" id="D8LYM6"/>
<dbReference type="AlphaFoldDB" id="D8LYM6"/>
<dbReference type="Proteomes" id="UP000008312">
    <property type="component" value="Unassembled WGS sequence"/>
</dbReference>
<feature type="domain" description="HMG box" evidence="2">
    <location>
        <begin position="1"/>
        <end position="61"/>
    </location>
</feature>
<keyword evidence="4" id="KW-1185">Reference proteome</keyword>
<name>D8LYM6_BLAHO</name>
<sequence>MYFCSEKRDEMRAQNPQWNTNEVNRALVNMWNRMSEEEKRHFEMSAFDDKDRIRRELEKVKQTCARSERFME</sequence>
<gene>
    <name evidence="3" type="ORF">GSBLH_T00006987001</name>
</gene>
<keyword evidence="1" id="KW-0539">Nucleus</keyword>
<evidence type="ECO:0000313" key="4">
    <source>
        <dbReference type="Proteomes" id="UP000008312"/>
    </source>
</evidence>
<dbReference type="InterPro" id="IPR009071">
    <property type="entry name" value="HMG_box_dom"/>
</dbReference>
<dbReference type="SMART" id="SM00398">
    <property type="entry name" value="HMG"/>
    <property type="match status" value="1"/>
</dbReference>
<dbReference type="GeneID" id="24923111"/>
<proteinExistence type="predicted"/>
<protein>
    <recommendedName>
        <fullName evidence="2">HMG box domain-containing protein</fullName>
    </recommendedName>
</protein>
<dbReference type="Gene3D" id="1.10.30.10">
    <property type="entry name" value="High mobility group box domain"/>
    <property type="match status" value="1"/>
</dbReference>
<dbReference type="SUPFAM" id="SSF47095">
    <property type="entry name" value="HMG-box"/>
    <property type="match status" value="1"/>
</dbReference>
<dbReference type="RefSeq" id="XP_012894729.1">
    <property type="nucleotide sequence ID" value="XM_013039275.1"/>
</dbReference>
<dbReference type="GO" id="GO:0003677">
    <property type="term" value="F:DNA binding"/>
    <property type="evidence" value="ECO:0007669"/>
    <property type="project" value="UniProtKB-UniRule"/>
</dbReference>
<dbReference type="FunCoup" id="D8LYM6">
    <property type="interactions" value="207"/>
</dbReference>